<keyword evidence="3" id="KW-1185">Reference proteome</keyword>
<dbReference type="KEGG" id="gog:C1280_28840"/>
<dbReference type="Proteomes" id="UP000245802">
    <property type="component" value="Chromosome"/>
</dbReference>
<evidence type="ECO:0000313" key="3">
    <source>
        <dbReference type="Proteomes" id="UP000245802"/>
    </source>
</evidence>
<accession>A0A2Z3HFK4</accession>
<sequence length="400" mass="44683">MSAEPCETDPTAVPGRRPQIGAAVRWTGLRPRAVRLRLVGLVRAPRSRTVRAPQARRARAAVLWFALAVLVTNGAALAALDAPWPNLRDPEYGWRVRRLHARAAEHPGRPLVLVVGSSRTGMGVRPAAWEAVRPGTGDDPLIFNFGAVGAGPIQQLIAVRRLYADGLRPDVVLLEYWPPLLRQDGQFAEQHRSWTRLRFDDWPVMQDYFPEPEQTRRLMVSSRVNPIAGNHARWAALALPRHLLANRHADVAWRDLDRWGWLPGPDVRPDDSKTREGFLKHHREDYRRHFDGHTIHPASDRALREAAGLARAHGARVGLLFLPEASEFRTWYPPEVERSGREHLVTLARDLDAPVIDAREWMGDELIADGHHLSRVGAAAFTERLGPAVARAFPAPGGAP</sequence>
<name>A0A2Z3HFK4_9BACT</name>
<keyword evidence="1" id="KW-0472">Membrane</keyword>
<dbReference type="OrthoDB" id="283286at2"/>
<organism evidence="2 3">
    <name type="scientific">Gemmata obscuriglobus</name>
    <dbReference type="NCBI Taxonomy" id="114"/>
    <lineage>
        <taxon>Bacteria</taxon>
        <taxon>Pseudomonadati</taxon>
        <taxon>Planctomycetota</taxon>
        <taxon>Planctomycetia</taxon>
        <taxon>Gemmatales</taxon>
        <taxon>Gemmataceae</taxon>
        <taxon>Gemmata</taxon>
    </lineage>
</organism>
<dbReference type="SUPFAM" id="SSF52266">
    <property type="entry name" value="SGNH hydrolase"/>
    <property type="match status" value="1"/>
</dbReference>
<feature type="transmembrane region" description="Helical" evidence="1">
    <location>
        <begin position="61"/>
        <end position="80"/>
    </location>
</feature>
<dbReference type="AlphaFoldDB" id="A0A2Z3HFK4"/>
<protein>
    <submittedName>
        <fullName evidence="2">Uncharacterized protein</fullName>
    </submittedName>
</protein>
<gene>
    <name evidence="2" type="ORF">C1280_28840</name>
</gene>
<dbReference type="EMBL" id="CP025958">
    <property type="protein sequence ID" value="AWM40594.1"/>
    <property type="molecule type" value="Genomic_DNA"/>
</dbReference>
<dbReference type="RefSeq" id="WP_109571290.1">
    <property type="nucleotide sequence ID" value="NZ_CP025958.1"/>
</dbReference>
<reference evidence="2 3" key="1">
    <citation type="submission" date="2018-01" db="EMBL/GenBank/DDBJ databases">
        <title>G. obscuriglobus.</title>
        <authorList>
            <person name="Franke J."/>
            <person name="Blomberg W."/>
            <person name="Selmecki A."/>
        </authorList>
    </citation>
    <scope>NUCLEOTIDE SEQUENCE [LARGE SCALE GENOMIC DNA]</scope>
    <source>
        <strain evidence="2 3">DSM 5831</strain>
    </source>
</reference>
<keyword evidence="1" id="KW-0812">Transmembrane</keyword>
<proteinExistence type="predicted"/>
<evidence type="ECO:0000313" key="2">
    <source>
        <dbReference type="EMBL" id="AWM40594.1"/>
    </source>
</evidence>
<keyword evidence="1" id="KW-1133">Transmembrane helix</keyword>
<evidence type="ECO:0000256" key="1">
    <source>
        <dbReference type="SAM" id="Phobius"/>
    </source>
</evidence>